<keyword evidence="2 5" id="KW-0812">Transmembrane</keyword>
<keyword evidence="8" id="KW-1185">Reference proteome</keyword>
<dbReference type="EMBL" id="JACOOH010000007">
    <property type="protein sequence ID" value="MBC5622720.1"/>
    <property type="molecule type" value="Genomic_DNA"/>
</dbReference>
<evidence type="ECO:0000259" key="6">
    <source>
        <dbReference type="Pfam" id="PF04932"/>
    </source>
</evidence>
<feature type="transmembrane region" description="Helical" evidence="5">
    <location>
        <begin position="209"/>
        <end position="225"/>
    </location>
</feature>
<evidence type="ECO:0000313" key="8">
    <source>
        <dbReference type="Proteomes" id="UP000646484"/>
    </source>
</evidence>
<reference evidence="7 8" key="1">
    <citation type="submission" date="2020-08" db="EMBL/GenBank/DDBJ databases">
        <title>Genome public.</title>
        <authorList>
            <person name="Liu C."/>
            <person name="Sun Q."/>
        </authorList>
    </citation>
    <scope>NUCLEOTIDE SEQUENCE [LARGE SCALE GENOMIC DNA]</scope>
    <source>
        <strain evidence="7 8">NSJ-56</strain>
    </source>
</reference>
<feature type="transmembrane region" description="Helical" evidence="5">
    <location>
        <begin position="232"/>
        <end position="251"/>
    </location>
</feature>
<feature type="transmembrane region" description="Helical" evidence="5">
    <location>
        <begin position="315"/>
        <end position="338"/>
    </location>
</feature>
<keyword evidence="3 5" id="KW-1133">Transmembrane helix</keyword>
<feature type="transmembrane region" description="Helical" evidence="5">
    <location>
        <begin position="121"/>
        <end position="144"/>
    </location>
</feature>
<dbReference type="GO" id="GO:0016874">
    <property type="term" value="F:ligase activity"/>
    <property type="evidence" value="ECO:0007669"/>
    <property type="project" value="UniProtKB-KW"/>
</dbReference>
<evidence type="ECO:0000256" key="3">
    <source>
        <dbReference type="ARBA" id="ARBA00022989"/>
    </source>
</evidence>
<evidence type="ECO:0000256" key="1">
    <source>
        <dbReference type="ARBA" id="ARBA00004141"/>
    </source>
</evidence>
<feature type="transmembrane region" description="Helical" evidence="5">
    <location>
        <begin position="164"/>
        <end position="181"/>
    </location>
</feature>
<accession>A0ABR7D5F6</accession>
<keyword evidence="4 5" id="KW-0472">Membrane</keyword>
<feature type="transmembrane region" description="Helical" evidence="5">
    <location>
        <begin position="32"/>
        <end position="49"/>
    </location>
</feature>
<feature type="domain" description="O-antigen ligase-related" evidence="6">
    <location>
        <begin position="193"/>
        <end position="332"/>
    </location>
</feature>
<sequence length="397" mass="45276">MKIDNFLLLLFSFFLGLGGVSFWGSASSEGGSVFTQLFLLLFICVAFFSKRNRLHTFSYGNYIFALLGVWLITFLSSIFHQINLFDVFYLVYFLKYALAMLTFVILLIYFERDEKLLFKSLFCFSFASGLVALVFLLNLLPGAFDFHNGRLAIVGENANTTGGRFALSFIVLSSFIIFDVFKWRVKRLVLIFFALPIFFMVVASGSRGAFLAMIIVTMIMYWYSIASWKKRILVFSPVLLISVLFVIYWMGTKEEFVMAERLLDVVKYGSNGGRDMLMVQAMDIFSDYPLFGCGEPLYVLERSIRFNEHLPVHNLLIHTLVTGGVVALLCLVAFYVLLFKDSVEVLQKTPLPMCLFLYILMLAMKSGGFATFLSMWYIFSIVAALSRLIKKNESMSL</sequence>
<dbReference type="InterPro" id="IPR051533">
    <property type="entry name" value="WaaL-like"/>
</dbReference>
<feature type="transmembrane region" description="Helical" evidence="5">
    <location>
        <begin position="188"/>
        <end position="203"/>
    </location>
</feature>
<dbReference type="RefSeq" id="WP_099289807.1">
    <property type="nucleotide sequence ID" value="NZ_JACOOH010000007.1"/>
</dbReference>
<organism evidence="7 8">
    <name type="scientific">Butyricimonas hominis</name>
    <dbReference type="NCBI Taxonomy" id="2763032"/>
    <lineage>
        <taxon>Bacteria</taxon>
        <taxon>Pseudomonadati</taxon>
        <taxon>Bacteroidota</taxon>
        <taxon>Bacteroidia</taxon>
        <taxon>Bacteroidales</taxon>
        <taxon>Odoribacteraceae</taxon>
        <taxon>Butyricimonas</taxon>
    </lineage>
</organism>
<proteinExistence type="predicted"/>
<keyword evidence="7" id="KW-0436">Ligase</keyword>
<gene>
    <name evidence="7" type="ORF">H8S64_16630</name>
</gene>
<dbReference type="PANTHER" id="PTHR37422:SF13">
    <property type="entry name" value="LIPOPOLYSACCHARIDE BIOSYNTHESIS PROTEIN PA4999-RELATED"/>
    <property type="match status" value="1"/>
</dbReference>
<evidence type="ECO:0000256" key="4">
    <source>
        <dbReference type="ARBA" id="ARBA00023136"/>
    </source>
</evidence>
<comment type="subcellular location">
    <subcellularLocation>
        <location evidence="1">Membrane</location>
        <topology evidence="1">Multi-pass membrane protein</topology>
    </subcellularLocation>
</comment>
<feature type="transmembrane region" description="Helical" evidence="5">
    <location>
        <begin position="345"/>
        <end position="363"/>
    </location>
</feature>
<comment type="caution">
    <text evidence="7">The sequence shown here is derived from an EMBL/GenBank/DDBJ whole genome shotgun (WGS) entry which is preliminary data.</text>
</comment>
<dbReference type="PANTHER" id="PTHR37422">
    <property type="entry name" value="TEICHURONIC ACID BIOSYNTHESIS PROTEIN TUAE"/>
    <property type="match status" value="1"/>
</dbReference>
<dbReference type="Pfam" id="PF04932">
    <property type="entry name" value="Wzy_C"/>
    <property type="match status" value="1"/>
</dbReference>
<evidence type="ECO:0000256" key="2">
    <source>
        <dbReference type="ARBA" id="ARBA00022692"/>
    </source>
</evidence>
<name>A0ABR7D5F6_9BACT</name>
<evidence type="ECO:0000256" key="5">
    <source>
        <dbReference type="SAM" id="Phobius"/>
    </source>
</evidence>
<protein>
    <submittedName>
        <fullName evidence="7">O-antigen ligase family protein</fullName>
    </submittedName>
</protein>
<dbReference type="InterPro" id="IPR007016">
    <property type="entry name" value="O-antigen_ligase-rel_domated"/>
</dbReference>
<dbReference type="Proteomes" id="UP000646484">
    <property type="component" value="Unassembled WGS sequence"/>
</dbReference>
<feature type="transmembrane region" description="Helical" evidence="5">
    <location>
        <begin position="369"/>
        <end position="389"/>
    </location>
</feature>
<evidence type="ECO:0000313" key="7">
    <source>
        <dbReference type="EMBL" id="MBC5622720.1"/>
    </source>
</evidence>
<feature type="transmembrane region" description="Helical" evidence="5">
    <location>
        <begin position="88"/>
        <end position="109"/>
    </location>
</feature>
<feature type="transmembrane region" description="Helical" evidence="5">
    <location>
        <begin position="61"/>
        <end position="82"/>
    </location>
</feature>